<evidence type="ECO:0000313" key="4">
    <source>
        <dbReference type="Proteomes" id="UP000316921"/>
    </source>
</evidence>
<reference evidence="3 4" key="1">
    <citation type="submission" date="2019-02" db="EMBL/GenBank/DDBJ databases">
        <title>Deep-cultivation of Planctomycetes and their phenomic and genomic characterization uncovers novel biology.</title>
        <authorList>
            <person name="Wiegand S."/>
            <person name="Jogler M."/>
            <person name="Boedeker C."/>
            <person name="Pinto D."/>
            <person name="Vollmers J."/>
            <person name="Rivas-Marin E."/>
            <person name="Kohn T."/>
            <person name="Peeters S.H."/>
            <person name="Heuer A."/>
            <person name="Rast P."/>
            <person name="Oberbeckmann S."/>
            <person name="Bunk B."/>
            <person name="Jeske O."/>
            <person name="Meyerdierks A."/>
            <person name="Storesund J.E."/>
            <person name="Kallscheuer N."/>
            <person name="Luecker S."/>
            <person name="Lage O.M."/>
            <person name="Pohl T."/>
            <person name="Merkel B.J."/>
            <person name="Hornburger P."/>
            <person name="Mueller R.-W."/>
            <person name="Bruemmer F."/>
            <person name="Labrenz M."/>
            <person name="Spormann A.M."/>
            <person name="Op den Camp H."/>
            <person name="Overmann J."/>
            <person name="Amann R."/>
            <person name="Jetten M.S.M."/>
            <person name="Mascher T."/>
            <person name="Medema M.H."/>
            <person name="Devos D.P."/>
            <person name="Kaster A.-K."/>
            <person name="Ovreas L."/>
            <person name="Rohde M."/>
            <person name="Galperin M.Y."/>
            <person name="Jogler C."/>
        </authorList>
    </citation>
    <scope>NUCLEOTIDE SEQUENCE [LARGE SCALE GENOMIC DNA]</scope>
    <source>
        <strain evidence="3 4">Pla133</strain>
    </source>
</reference>
<gene>
    <name evidence="3" type="ORF">Pla133_09370</name>
</gene>
<name>A0A518BFW6_9BACT</name>
<dbReference type="PROSITE" id="PS51257">
    <property type="entry name" value="PROKAR_LIPOPROTEIN"/>
    <property type="match status" value="1"/>
</dbReference>
<dbReference type="InterPro" id="IPR011044">
    <property type="entry name" value="Quino_amine_DH_bsu"/>
</dbReference>
<evidence type="ECO:0000256" key="2">
    <source>
        <dbReference type="SAM" id="SignalP"/>
    </source>
</evidence>
<protein>
    <submittedName>
        <fullName evidence="3">Uncharacterized protein</fullName>
    </submittedName>
</protein>
<dbReference type="EMBL" id="CP036287">
    <property type="protein sequence ID" value="QDU65871.1"/>
    <property type="molecule type" value="Genomic_DNA"/>
</dbReference>
<dbReference type="RefSeq" id="WP_419192127.1">
    <property type="nucleotide sequence ID" value="NZ_CP036287.1"/>
</dbReference>
<keyword evidence="2" id="KW-0732">Signal</keyword>
<keyword evidence="4" id="KW-1185">Reference proteome</keyword>
<proteinExistence type="predicted"/>
<feature type="chain" id="PRO_5022064037" evidence="2">
    <location>
        <begin position="20"/>
        <end position="370"/>
    </location>
</feature>
<organism evidence="3 4">
    <name type="scientific">Engelhardtia mirabilis</name>
    <dbReference type="NCBI Taxonomy" id="2528011"/>
    <lineage>
        <taxon>Bacteria</taxon>
        <taxon>Pseudomonadati</taxon>
        <taxon>Planctomycetota</taxon>
        <taxon>Planctomycetia</taxon>
        <taxon>Planctomycetia incertae sedis</taxon>
        <taxon>Engelhardtia</taxon>
    </lineage>
</organism>
<dbReference type="Proteomes" id="UP000316921">
    <property type="component" value="Chromosome"/>
</dbReference>
<dbReference type="KEGG" id="pbap:Pla133_09370"/>
<feature type="region of interest" description="Disordered" evidence="1">
    <location>
        <begin position="164"/>
        <end position="184"/>
    </location>
</feature>
<evidence type="ECO:0000313" key="3">
    <source>
        <dbReference type="EMBL" id="QDU65871.1"/>
    </source>
</evidence>
<accession>A0A518BFW6</accession>
<dbReference type="AlphaFoldDB" id="A0A518BFW6"/>
<dbReference type="SUPFAM" id="SSF50969">
    <property type="entry name" value="YVTN repeat-like/Quinoprotein amine dehydrogenase"/>
    <property type="match status" value="1"/>
</dbReference>
<evidence type="ECO:0000256" key="1">
    <source>
        <dbReference type="SAM" id="MobiDB-lite"/>
    </source>
</evidence>
<feature type="signal peptide" evidence="2">
    <location>
        <begin position="1"/>
        <end position="19"/>
    </location>
</feature>
<sequence length="370" mass="37784" precursor="true">MRQPLALALTASIVFTASACGVKVSPTSGGAGSVILTATSIKPVQNLGLVAGLTAERILDGLNNPAGLAFASDGRLAICSAGTGRENGNGIVQIWQDGSVGDYITAFPTEYWKVGKDGAPDRFKVGPLGAAWLDDGRLAVSNAGLGDGAETILFFDGSGTAADGSASNSVGPTSDDAADKGEGNLTGFSVSPGGARIFVCGQGADAKTWVLTCDVEELELATFASADDHGIAINSPMQTLPWDDDTILVLYSGAGGVEDGLIVQWNADGTPKAQWTLPRLADPMGMARIPGTSDLAVVDNNWNLERVQSGQLGRVSLAPGGGEARVKILAHALRGPVSCTFGPDGRLYVAQLGPEFDADKGNVVAISGIQ</sequence>